<evidence type="ECO:0000313" key="3">
    <source>
        <dbReference type="EMBL" id="UGX96767.1"/>
    </source>
</evidence>
<name>A0A7Z0TMB2_9BRAD</name>
<dbReference type="EMBL" id="JACBFH010000001">
    <property type="protein sequence ID" value="NYY87077.1"/>
    <property type="molecule type" value="Genomic_DNA"/>
</dbReference>
<evidence type="ECO:0008006" key="5">
    <source>
        <dbReference type="Google" id="ProtNLM"/>
    </source>
</evidence>
<feature type="region of interest" description="Disordered" evidence="1">
    <location>
        <begin position="125"/>
        <end position="165"/>
    </location>
</feature>
<evidence type="ECO:0000313" key="4">
    <source>
        <dbReference type="Proteomes" id="UP000564836"/>
    </source>
</evidence>
<proteinExistence type="predicted"/>
<dbReference type="Proteomes" id="UP000564836">
    <property type="component" value="Chromosome"/>
</dbReference>
<gene>
    <name evidence="3" type="ORF">G6321_00017135</name>
    <name evidence="2" type="ORF">G6321_01140</name>
</gene>
<sequence length="165" mass="17560">MLPALKPRKPHLYGPDNPPPGKGRLKGSVNRVTRDLKAGIIDAAVALGADGAGTGGLQGYLMWLGRGHPKAFAGLLSKMLPLQVSNEGLASATIGTVNVISVPVDHYLSAEDVERLSAPGLAFEHEPQIEQPEPPIEPPIAQHAGDEVPRERRFVPRPPRTPGWA</sequence>
<organism evidence="2">
    <name type="scientific">Bradyrhizobium barranii subsp. barranii</name>
    <dbReference type="NCBI Taxonomy" id="2823807"/>
    <lineage>
        <taxon>Bacteria</taxon>
        <taxon>Pseudomonadati</taxon>
        <taxon>Pseudomonadota</taxon>
        <taxon>Alphaproteobacteria</taxon>
        <taxon>Hyphomicrobiales</taxon>
        <taxon>Nitrobacteraceae</taxon>
        <taxon>Bradyrhizobium</taxon>
        <taxon>Bradyrhizobium barranii</taxon>
    </lineage>
</organism>
<feature type="compositionally biased region" description="Basic and acidic residues" evidence="1">
    <location>
        <begin position="144"/>
        <end position="154"/>
    </location>
</feature>
<feature type="compositionally biased region" description="Pro residues" evidence="1">
    <location>
        <begin position="156"/>
        <end position="165"/>
    </location>
</feature>
<feature type="compositionally biased region" description="Basic residues" evidence="1">
    <location>
        <begin position="1"/>
        <end position="11"/>
    </location>
</feature>
<evidence type="ECO:0000313" key="2">
    <source>
        <dbReference type="EMBL" id="NYY87077.1"/>
    </source>
</evidence>
<reference evidence="3 4" key="3">
    <citation type="journal article" date="2022" name="Int. J. Syst. Evol. Microbiol.">
        <title>Strains of Bradyrhizobium barranii sp. nov. associated with legumes native to Canada are symbionts of soybeans and belong to different subspecies (subsp. barranii subsp. nov. and subsp. apii subsp. nov.) and symbiovars (sv. glycinearum and sv. septentrionale).</title>
        <authorList>
            <person name="Bromfield E.S.P."/>
            <person name="Cloutier S."/>
            <person name="Wasai-Hara S."/>
            <person name="Minamisawa K."/>
        </authorList>
    </citation>
    <scope>NUCLEOTIDE SEQUENCE [LARGE SCALE GENOMIC DNA]</scope>
    <source>
        <strain evidence="3 4">323S2</strain>
    </source>
</reference>
<dbReference type="RefSeq" id="WP_175627370.1">
    <property type="nucleotide sequence ID" value="NZ_CP088280.1"/>
</dbReference>
<feature type="region of interest" description="Disordered" evidence="1">
    <location>
        <begin position="1"/>
        <end position="26"/>
    </location>
</feature>
<accession>A0A7Z0TMB2</accession>
<dbReference type="EMBL" id="CP088280">
    <property type="protein sequence ID" value="UGX96767.1"/>
    <property type="molecule type" value="Genomic_DNA"/>
</dbReference>
<reference evidence="2" key="2">
    <citation type="submission" date="2020-06" db="EMBL/GenBank/DDBJ databases">
        <title>Whole Genome Sequence of Bradyrhizobium sp. Strain 323S2.</title>
        <authorList>
            <person name="Bromfield E.S.P."/>
        </authorList>
    </citation>
    <scope>NUCLEOTIDE SEQUENCE [LARGE SCALE GENOMIC DNA]</scope>
    <source>
        <strain evidence="2">323S2</strain>
    </source>
</reference>
<reference evidence="3 4" key="1">
    <citation type="journal article" date="2017" name="Syst. Appl. Microbiol.">
        <title>Soybeans inoculated with root zone soils of Canadian native legumes harbour diverse and novel Bradyrhizobium spp. that possess agricultural potential.</title>
        <authorList>
            <person name="Bromfield E.S.P."/>
            <person name="Cloutier S."/>
            <person name="Tambong J.T."/>
            <person name="Tran Thi T.V."/>
        </authorList>
    </citation>
    <scope>NUCLEOTIDE SEQUENCE [LARGE SCALE GENOMIC DNA]</scope>
    <source>
        <strain evidence="3 4">323S2</strain>
    </source>
</reference>
<evidence type="ECO:0000256" key="1">
    <source>
        <dbReference type="SAM" id="MobiDB-lite"/>
    </source>
</evidence>
<dbReference type="AlphaFoldDB" id="A0A7Z0TMB2"/>
<protein>
    <recommendedName>
        <fullName evidence="5">DUF5681 domain-containing protein</fullName>
    </recommendedName>
</protein>